<gene>
    <name evidence="3" type="ORF">AQI88_29850</name>
</gene>
<feature type="domain" description="Transposase IS200-like" evidence="2">
    <location>
        <begin position="18"/>
        <end position="129"/>
    </location>
</feature>
<dbReference type="EMBL" id="LMWL01000057">
    <property type="protein sequence ID" value="KUM92763.1"/>
    <property type="molecule type" value="Genomic_DNA"/>
</dbReference>
<dbReference type="AlphaFoldDB" id="A0A117PUI9"/>
<organism evidence="3 4">
    <name type="scientific">Streptomyces cellostaticus</name>
    <dbReference type="NCBI Taxonomy" id="67285"/>
    <lineage>
        <taxon>Bacteria</taxon>
        <taxon>Bacillati</taxon>
        <taxon>Actinomycetota</taxon>
        <taxon>Actinomycetes</taxon>
        <taxon>Kitasatosporales</taxon>
        <taxon>Streptomycetaceae</taxon>
        <taxon>Streptomyces</taxon>
    </lineage>
</organism>
<dbReference type="Pfam" id="PF01797">
    <property type="entry name" value="Y1_Tnp"/>
    <property type="match status" value="1"/>
</dbReference>
<reference evidence="3 4" key="1">
    <citation type="submission" date="2015-10" db="EMBL/GenBank/DDBJ databases">
        <title>Draft genome sequence of Streptomyces cellostaticus DSM 40189, type strain for the species Streptomyces cellostaticus.</title>
        <authorList>
            <person name="Ruckert C."/>
            <person name="Winkler A."/>
            <person name="Kalinowski J."/>
            <person name="Kampfer P."/>
            <person name="Glaeser S."/>
        </authorList>
    </citation>
    <scope>NUCLEOTIDE SEQUENCE [LARGE SCALE GENOMIC DNA]</scope>
    <source>
        <strain evidence="3 4">DSM 40189</strain>
    </source>
</reference>
<dbReference type="Gene3D" id="3.30.70.1290">
    <property type="entry name" value="Transposase IS200-like"/>
    <property type="match status" value="1"/>
</dbReference>
<sequence length="146" mass="16930">MFASWAVTRKVRRFSGGVYDLGPHVMWWSKYRRLELRERVESRLEELIRARVDERGWEIVALEVMSGHVHLPVKHDVKSSASHVANQFESFTSRVLRKEFPHLRSKAPTRRSSSYFAASVATASAETVQPHIDTGRERPWKKRDGS</sequence>
<dbReference type="PANTHER" id="PTHR33360">
    <property type="entry name" value="TRANSPOSASE FOR INSERTION SEQUENCE ELEMENT IS200"/>
    <property type="match status" value="1"/>
</dbReference>
<dbReference type="InterPro" id="IPR036515">
    <property type="entry name" value="Transposase_17_sf"/>
</dbReference>
<evidence type="ECO:0000313" key="3">
    <source>
        <dbReference type="EMBL" id="KUM92763.1"/>
    </source>
</evidence>
<feature type="compositionally biased region" description="Basic and acidic residues" evidence="1">
    <location>
        <begin position="133"/>
        <end position="146"/>
    </location>
</feature>
<dbReference type="NCBIfam" id="NF033573">
    <property type="entry name" value="transpos_IS200"/>
    <property type="match status" value="1"/>
</dbReference>
<dbReference type="STRING" id="67285.AQI88_29850"/>
<dbReference type="GO" id="GO:0003677">
    <property type="term" value="F:DNA binding"/>
    <property type="evidence" value="ECO:0007669"/>
    <property type="project" value="InterPro"/>
</dbReference>
<proteinExistence type="predicted"/>
<evidence type="ECO:0000259" key="2">
    <source>
        <dbReference type="SMART" id="SM01321"/>
    </source>
</evidence>
<evidence type="ECO:0000313" key="4">
    <source>
        <dbReference type="Proteomes" id="UP000054241"/>
    </source>
</evidence>
<feature type="region of interest" description="Disordered" evidence="1">
    <location>
        <begin position="127"/>
        <end position="146"/>
    </location>
</feature>
<dbReference type="InterPro" id="IPR002686">
    <property type="entry name" value="Transposase_17"/>
</dbReference>
<dbReference type="SUPFAM" id="SSF143422">
    <property type="entry name" value="Transposase IS200-like"/>
    <property type="match status" value="1"/>
</dbReference>
<dbReference type="GO" id="GO:0004803">
    <property type="term" value="F:transposase activity"/>
    <property type="evidence" value="ECO:0007669"/>
    <property type="project" value="InterPro"/>
</dbReference>
<accession>A0A117PUI9</accession>
<name>A0A117PUI9_9ACTN</name>
<dbReference type="RefSeq" id="WP_067005071.1">
    <property type="nucleotide sequence ID" value="NZ_KQ948034.1"/>
</dbReference>
<dbReference type="GO" id="GO:0006313">
    <property type="term" value="P:DNA transposition"/>
    <property type="evidence" value="ECO:0007669"/>
    <property type="project" value="InterPro"/>
</dbReference>
<dbReference type="Proteomes" id="UP000054241">
    <property type="component" value="Unassembled WGS sequence"/>
</dbReference>
<protein>
    <submittedName>
        <fullName evidence="3">Transposase</fullName>
    </submittedName>
</protein>
<evidence type="ECO:0000256" key="1">
    <source>
        <dbReference type="SAM" id="MobiDB-lite"/>
    </source>
</evidence>
<keyword evidence="4" id="KW-1185">Reference proteome</keyword>
<dbReference type="PANTHER" id="PTHR33360:SF2">
    <property type="entry name" value="TRANSPOSASE FOR INSERTION SEQUENCE ELEMENT IS200"/>
    <property type="match status" value="1"/>
</dbReference>
<dbReference type="SMART" id="SM01321">
    <property type="entry name" value="Y1_Tnp"/>
    <property type="match status" value="1"/>
</dbReference>
<dbReference type="OrthoDB" id="9798161at2"/>
<comment type="caution">
    <text evidence="3">The sequence shown here is derived from an EMBL/GenBank/DDBJ whole genome shotgun (WGS) entry which is preliminary data.</text>
</comment>